<organism evidence="1 2">
    <name type="scientific">Comamonas kerstersii</name>
    <dbReference type="NCBI Taxonomy" id="225992"/>
    <lineage>
        <taxon>Bacteria</taxon>
        <taxon>Pseudomonadati</taxon>
        <taxon>Pseudomonadota</taxon>
        <taxon>Betaproteobacteria</taxon>
        <taxon>Burkholderiales</taxon>
        <taxon>Comamonadaceae</taxon>
        <taxon>Comamonas</taxon>
    </lineage>
</organism>
<dbReference type="RefSeq" id="WP_054065255.1">
    <property type="nucleotide sequence ID" value="NZ_CP020121.1"/>
</dbReference>
<dbReference type="KEGG" id="cke:B5M06_13410"/>
<protein>
    <submittedName>
        <fullName evidence="1">Transcriptional regulator</fullName>
    </submittedName>
</protein>
<accession>A0A1V0BGN5</accession>
<reference evidence="1 2" key="1">
    <citation type="submission" date="2017-03" db="EMBL/GenBank/DDBJ databases">
        <title>Rapid Whole Genome Sequencing of Comamonas kerstersii Causing Continuous ambulatory Peritoneal Dialysis-Associated Peritonitis.</title>
        <authorList>
            <person name="Zheng B."/>
        </authorList>
    </citation>
    <scope>NUCLEOTIDE SEQUENCE [LARGE SCALE GENOMIC DNA]</scope>
    <source>
        <strain evidence="1 2">8943</strain>
    </source>
</reference>
<dbReference type="InterPro" id="IPR010982">
    <property type="entry name" value="Lambda_DNA-bd_dom_sf"/>
</dbReference>
<dbReference type="OrthoDB" id="8913177at2"/>
<sequence length="81" mass="8571">MQWKDYIAEIFEKGVSQSRLANLVGCGQTTISDLASGKTREPRYSLGTAILAIGEGYGVEAPDGVKPTIVPEQVQNGSSNA</sequence>
<dbReference type="Gene3D" id="1.10.260.40">
    <property type="entry name" value="lambda repressor-like DNA-binding domains"/>
    <property type="match status" value="1"/>
</dbReference>
<evidence type="ECO:0000313" key="2">
    <source>
        <dbReference type="Proteomes" id="UP000242792"/>
    </source>
</evidence>
<dbReference type="GeneID" id="83040316"/>
<dbReference type="AlphaFoldDB" id="A0A1V0BGN5"/>
<evidence type="ECO:0000313" key="1">
    <source>
        <dbReference type="EMBL" id="AQZ99105.1"/>
    </source>
</evidence>
<dbReference type="CDD" id="cd00093">
    <property type="entry name" value="HTH_XRE"/>
    <property type="match status" value="1"/>
</dbReference>
<dbReference type="GO" id="GO:0003677">
    <property type="term" value="F:DNA binding"/>
    <property type="evidence" value="ECO:0007669"/>
    <property type="project" value="InterPro"/>
</dbReference>
<dbReference type="EMBL" id="CP020121">
    <property type="protein sequence ID" value="AQZ99105.1"/>
    <property type="molecule type" value="Genomic_DNA"/>
</dbReference>
<dbReference type="InterPro" id="IPR001387">
    <property type="entry name" value="Cro/C1-type_HTH"/>
</dbReference>
<dbReference type="SUPFAM" id="SSF47413">
    <property type="entry name" value="lambda repressor-like DNA-binding domains"/>
    <property type="match status" value="1"/>
</dbReference>
<proteinExistence type="predicted"/>
<dbReference type="Proteomes" id="UP000242792">
    <property type="component" value="Chromosome"/>
</dbReference>
<name>A0A1V0BGN5_9BURK</name>
<gene>
    <name evidence="1" type="ORF">B5M06_13410</name>
</gene>